<evidence type="ECO:0000256" key="2">
    <source>
        <dbReference type="ARBA" id="ARBA00022741"/>
    </source>
</evidence>
<dbReference type="InterPro" id="IPR045058">
    <property type="entry name" value="GIMA/IAN/Toc"/>
</dbReference>
<keyword evidence="3" id="KW-0342">GTP-binding</keyword>
<dbReference type="InterPro" id="IPR027417">
    <property type="entry name" value="P-loop_NTPase"/>
</dbReference>
<reference evidence="5" key="1">
    <citation type="submission" date="2021-02" db="EMBL/GenBank/DDBJ databases">
        <authorList>
            <person name="Nowell W R."/>
        </authorList>
    </citation>
    <scope>NUCLEOTIDE SEQUENCE</scope>
</reference>
<organism evidence="5 6">
    <name type="scientific">Adineta ricciae</name>
    <name type="common">Rotifer</name>
    <dbReference type="NCBI Taxonomy" id="249248"/>
    <lineage>
        <taxon>Eukaryota</taxon>
        <taxon>Metazoa</taxon>
        <taxon>Spiralia</taxon>
        <taxon>Gnathifera</taxon>
        <taxon>Rotifera</taxon>
        <taxon>Eurotatoria</taxon>
        <taxon>Bdelloidea</taxon>
        <taxon>Adinetida</taxon>
        <taxon>Adinetidae</taxon>
        <taxon>Adineta</taxon>
    </lineage>
</organism>
<evidence type="ECO:0000256" key="1">
    <source>
        <dbReference type="ARBA" id="ARBA00008535"/>
    </source>
</evidence>
<dbReference type="AlphaFoldDB" id="A0A814VED3"/>
<accession>A0A814VED3</accession>
<dbReference type="PANTHER" id="PTHR10903:SF184">
    <property type="entry name" value="GTP-BINDING PROTEIN A"/>
    <property type="match status" value="1"/>
</dbReference>
<keyword evidence="2" id="KW-0547">Nucleotide-binding</keyword>
<evidence type="ECO:0000313" key="5">
    <source>
        <dbReference type="EMBL" id="CAF1184281.1"/>
    </source>
</evidence>
<dbReference type="EMBL" id="CAJNOJ010000139">
    <property type="protein sequence ID" value="CAF1184281.1"/>
    <property type="molecule type" value="Genomic_DNA"/>
</dbReference>
<proteinExistence type="inferred from homology"/>
<dbReference type="SUPFAM" id="SSF52540">
    <property type="entry name" value="P-loop containing nucleoside triphosphate hydrolases"/>
    <property type="match status" value="1"/>
</dbReference>
<name>A0A814VED3_ADIRI</name>
<sequence>MANSKRDVHVVFLGPTGCGKSRLCNFLLEDDKAFKVNASFQSVTKAFKFIDTQGLADTTMTNAEVVSTVAAAVKQDIQYVNYFVIILRAGRLTDENRNALEDIIKAFKLSDDERKKHAFLLLSHCECSNQQLRDQYEKECLADRTLKKLLIVRSNRAINFQCIGLPQPSEVNEWMYEGIMKWMNVQRKGLLEYLSKPIEGIRPTNDGFFENICTIL</sequence>
<dbReference type="InterPro" id="IPR006703">
    <property type="entry name" value="G_AIG1"/>
</dbReference>
<protein>
    <recommendedName>
        <fullName evidence="4">AIG1-type G domain-containing protein</fullName>
    </recommendedName>
</protein>
<feature type="domain" description="AIG1-type G" evidence="4">
    <location>
        <begin position="9"/>
        <end position="161"/>
    </location>
</feature>
<evidence type="ECO:0000313" key="6">
    <source>
        <dbReference type="Proteomes" id="UP000663852"/>
    </source>
</evidence>
<dbReference type="Pfam" id="PF04548">
    <property type="entry name" value="AIG1"/>
    <property type="match status" value="1"/>
</dbReference>
<comment type="caution">
    <text evidence="5">The sequence shown here is derived from an EMBL/GenBank/DDBJ whole genome shotgun (WGS) entry which is preliminary data.</text>
</comment>
<evidence type="ECO:0000256" key="3">
    <source>
        <dbReference type="ARBA" id="ARBA00023134"/>
    </source>
</evidence>
<dbReference type="Gene3D" id="3.40.50.300">
    <property type="entry name" value="P-loop containing nucleotide triphosphate hydrolases"/>
    <property type="match status" value="1"/>
</dbReference>
<dbReference type="Proteomes" id="UP000663852">
    <property type="component" value="Unassembled WGS sequence"/>
</dbReference>
<dbReference type="GO" id="GO:0005525">
    <property type="term" value="F:GTP binding"/>
    <property type="evidence" value="ECO:0007669"/>
    <property type="project" value="UniProtKB-KW"/>
</dbReference>
<comment type="similarity">
    <text evidence="1">Belongs to the TRAFAC class TrmE-Era-EngA-EngB-Septin-like GTPase superfamily. AIG1/Toc34/Toc159-like paraseptin GTPase family. IAN subfamily.</text>
</comment>
<gene>
    <name evidence="5" type="ORF">EDS130_LOCUS24427</name>
</gene>
<dbReference type="PANTHER" id="PTHR10903">
    <property type="entry name" value="GTPASE, IMAP FAMILY MEMBER-RELATED"/>
    <property type="match status" value="1"/>
</dbReference>
<evidence type="ECO:0000259" key="4">
    <source>
        <dbReference type="Pfam" id="PF04548"/>
    </source>
</evidence>
<dbReference type="OrthoDB" id="8954335at2759"/>